<evidence type="ECO:0000313" key="3">
    <source>
        <dbReference type="Proteomes" id="UP000268014"/>
    </source>
</evidence>
<dbReference type="EMBL" id="UZAF01020432">
    <property type="protein sequence ID" value="VDO69837.1"/>
    <property type="molecule type" value="Genomic_DNA"/>
</dbReference>
<organism evidence="4">
    <name type="scientific">Haemonchus placei</name>
    <name type="common">Barber's pole worm</name>
    <dbReference type="NCBI Taxonomy" id="6290"/>
    <lineage>
        <taxon>Eukaryota</taxon>
        <taxon>Metazoa</taxon>
        <taxon>Ecdysozoa</taxon>
        <taxon>Nematoda</taxon>
        <taxon>Chromadorea</taxon>
        <taxon>Rhabditida</taxon>
        <taxon>Rhabditina</taxon>
        <taxon>Rhabditomorpha</taxon>
        <taxon>Strongyloidea</taxon>
        <taxon>Trichostrongylidae</taxon>
        <taxon>Haemonchus</taxon>
    </lineage>
</organism>
<evidence type="ECO:0000313" key="2">
    <source>
        <dbReference type="EMBL" id="VDO69837.1"/>
    </source>
</evidence>
<dbReference type="STRING" id="6290.A0A0N4X1N8"/>
<accession>A0A0N4X1N8</accession>
<reference evidence="4" key="1">
    <citation type="submission" date="2017-02" db="UniProtKB">
        <authorList>
            <consortium name="WormBaseParasite"/>
        </authorList>
    </citation>
    <scope>IDENTIFICATION</scope>
</reference>
<gene>
    <name evidence="2" type="ORF">HPLM_LOCUS18237</name>
</gene>
<dbReference type="WBParaSite" id="HPLM_0001824501-mRNA-1">
    <property type="protein sequence ID" value="HPLM_0001824501-mRNA-1"/>
    <property type="gene ID" value="HPLM_0001824501"/>
</dbReference>
<dbReference type="InterPro" id="IPR021109">
    <property type="entry name" value="Peptidase_aspartic_dom_sf"/>
</dbReference>
<dbReference type="SUPFAM" id="SSF50630">
    <property type="entry name" value="Acid proteases"/>
    <property type="match status" value="1"/>
</dbReference>
<keyword evidence="3" id="KW-1185">Reference proteome</keyword>
<dbReference type="OrthoDB" id="5833993at2759"/>
<protein>
    <submittedName>
        <fullName evidence="4">Peptidase A2 domain-containing protein</fullName>
    </submittedName>
</protein>
<reference evidence="2 3" key="2">
    <citation type="submission" date="2018-11" db="EMBL/GenBank/DDBJ databases">
        <authorList>
            <consortium name="Pathogen Informatics"/>
        </authorList>
    </citation>
    <scope>NUCLEOTIDE SEQUENCE [LARGE SCALE GENOMIC DNA]</scope>
    <source>
        <strain evidence="2 3">MHpl1</strain>
    </source>
</reference>
<dbReference type="AlphaFoldDB" id="A0A0N4X1N8"/>
<proteinExistence type="predicted"/>
<name>A0A0N4X1N8_HAEPC</name>
<sequence>MKLVELNTSVQKRKEIECWNCGNNHYARHCKSRPWFCKKCRKAVHKEKFCDILRQKKSDFYEEPMKKDSEGESGGSKRASRKEVRTVRSAYAPLEVSSHRMYVNAVVDNCVVKFPFDTGSDITLLNEKSWKNMISLTLQKTDVIVKNASGDQVMVHGKLTREGSQVEVAI</sequence>
<evidence type="ECO:0000256" key="1">
    <source>
        <dbReference type="SAM" id="MobiDB-lite"/>
    </source>
</evidence>
<dbReference type="Proteomes" id="UP000268014">
    <property type="component" value="Unassembled WGS sequence"/>
</dbReference>
<feature type="region of interest" description="Disordered" evidence="1">
    <location>
        <begin position="63"/>
        <end position="84"/>
    </location>
</feature>
<evidence type="ECO:0000313" key="4">
    <source>
        <dbReference type="WBParaSite" id="HPLM_0001824501-mRNA-1"/>
    </source>
</evidence>